<proteinExistence type="predicted"/>
<feature type="compositionally biased region" description="Polar residues" evidence="1">
    <location>
        <begin position="1"/>
        <end position="12"/>
    </location>
</feature>
<protein>
    <submittedName>
        <fullName evidence="2">Uncharacterized protein</fullName>
    </submittedName>
</protein>
<dbReference type="AlphaFoldDB" id="A0ABD0NJK0"/>
<reference evidence="2 3" key="1">
    <citation type="submission" date="2024-05" db="EMBL/GenBank/DDBJ databases">
        <title>Genome sequencing and assembly of Indian major carp, Cirrhinus mrigala (Hamilton, 1822).</title>
        <authorList>
            <person name="Mohindra V."/>
            <person name="Chowdhury L.M."/>
            <person name="Lal K."/>
            <person name="Jena J.K."/>
        </authorList>
    </citation>
    <scope>NUCLEOTIDE SEQUENCE [LARGE SCALE GENOMIC DNA]</scope>
    <source>
        <strain evidence="2">CM1030</strain>
        <tissue evidence="2">Blood</tissue>
    </source>
</reference>
<feature type="region of interest" description="Disordered" evidence="1">
    <location>
        <begin position="1"/>
        <end position="56"/>
    </location>
</feature>
<dbReference type="EMBL" id="JAMKFB020000021">
    <property type="protein sequence ID" value="KAL0162173.1"/>
    <property type="molecule type" value="Genomic_DNA"/>
</dbReference>
<dbReference type="Proteomes" id="UP001529510">
    <property type="component" value="Unassembled WGS sequence"/>
</dbReference>
<keyword evidence="3" id="KW-1185">Reference proteome</keyword>
<gene>
    <name evidence="2" type="ORF">M9458_041569</name>
</gene>
<feature type="compositionally biased region" description="Basic and acidic residues" evidence="1">
    <location>
        <begin position="16"/>
        <end position="31"/>
    </location>
</feature>
<organism evidence="2 3">
    <name type="scientific">Cirrhinus mrigala</name>
    <name type="common">Mrigala</name>
    <dbReference type="NCBI Taxonomy" id="683832"/>
    <lineage>
        <taxon>Eukaryota</taxon>
        <taxon>Metazoa</taxon>
        <taxon>Chordata</taxon>
        <taxon>Craniata</taxon>
        <taxon>Vertebrata</taxon>
        <taxon>Euteleostomi</taxon>
        <taxon>Actinopterygii</taxon>
        <taxon>Neopterygii</taxon>
        <taxon>Teleostei</taxon>
        <taxon>Ostariophysi</taxon>
        <taxon>Cypriniformes</taxon>
        <taxon>Cyprinidae</taxon>
        <taxon>Labeoninae</taxon>
        <taxon>Labeonini</taxon>
        <taxon>Cirrhinus</taxon>
    </lineage>
</organism>
<accession>A0ABD0NJK0</accession>
<evidence type="ECO:0000256" key="1">
    <source>
        <dbReference type="SAM" id="MobiDB-lite"/>
    </source>
</evidence>
<comment type="caution">
    <text evidence="2">The sequence shown here is derived from an EMBL/GenBank/DDBJ whole genome shotgun (WGS) entry which is preliminary data.</text>
</comment>
<name>A0ABD0NJK0_CIRMR</name>
<evidence type="ECO:0000313" key="2">
    <source>
        <dbReference type="EMBL" id="KAL0162173.1"/>
    </source>
</evidence>
<feature type="non-terminal residue" evidence="2">
    <location>
        <position position="56"/>
    </location>
</feature>
<feature type="compositionally biased region" description="Basic and acidic residues" evidence="1">
    <location>
        <begin position="44"/>
        <end position="56"/>
    </location>
</feature>
<evidence type="ECO:0000313" key="3">
    <source>
        <dbReference type="Proteomes" id="UP001529510"/>
    </source>
</evidence>
<sequence>IGSSRSRPSVSFGTPEEDRMSIATSEERLTPDEADDFAEQPPFAEKEKHAGEACRH</sequence>
<feature type="non-terminal residue" evidence="2">
    <location>
        <position position="1"/>
    </location>
</feature>